<dbReference type="PANTHER" id="PTHR24029">
    <property type="entry name" value="UVRABC SYSTEM PROTEIN B"/>
    <property type="match status" value="1"/>
</dbReference>
<feature type="coiled-coil region" evidence="14">
    <location>
        <begin position="622"/>
        <end position="649"/>
    </location>
</feature>
<dbReference type="Pfam" id="PF02151">
    <property type="entry name" value="UVR"/>
    <property type="match status" value="1"/>
</dbReference>
<gene>
    <name evidence="12" type="primary">uvrB</name>
    <name evidence="18" type="ORF">SAMN02745751_01384</name>
</gene>
<dbReference type="InterPro" id="IPR004807">
    <property type="entry name" value="UvrB"/>
</dbReference>
<dbReference type="Gene3D" id="4.10.860.10">
    <property type="entry name" value="UVR domain"/>
    <property type="match status" value="1"/>
</dbReference>
<evidence type="ECO:0000256" key="14">
    <source>
        <dbReference type="SAM" id="Coils"/>
    </source>
</evidence>
<dbReference type="InterPro" id="IPR041471">
    <property type="entry name" value="UvrB_inter"/>
</dbReference>
<reference evidence="18 19" key="1">
    <citation type="submission" date="2016-11" db="EMBL/GenBank/DDBJ databases">
        <authorList>
            <person name="Jaros S."/>
            <person name="Januszkiewicz K."/>
            <person name="Wedrychowicz H."/>
        </authorList>
    </citation>
    <scope>NUCLEOTIDE SEQUENCE [LARGE SCALE GENOMIC DNA]</scope>
    <source>
        <strain evidence="18 19">DSM 17477</strain>
    </source>
</reference>
<name>A0A1M6F7T5_9FIRM</name>
<evidence type="ECO:0000256" key="12">
    <source>
        <dbReference type="HAMAP-Rule" id="MF_00204"/>
    </source>
</evidence>
<dbReference type="GO" id="GO:0003677">
    <property type="term" value="F:DNA binding"/>
    <property type="evidence" value="ECO:0007669"/>
    <property type="project" value="UniProtKB-UniRule"/>
</dbReference>
<evidence type="ECO:0000256" key="13">
    <source>
        <dbReference type="RuleBase" id="RU003587"/>
    </source>
</evidence>
<comment type="domain">
    <text evidence="12">The beta-hairpin motif is involved in DNA binding.</text>
</comment>
<evidence type="ECO:0000256" key="6">
    <source>
        <dbReference type="ARBA" id="ARBA00022769"/>
    </source>
</evidence>
<evidence type="ECO:0000313" key="18">
    <source>
        <dbReference type="EMBL" id="SHI93778.1"/>
    </source>
</evidence>
<proteinExistence type="inferred from homology"/>
<keyword evidence="6 12" id="KW-0228">DNA excision</keyword>
<dbReference type="GO" id="GO:0016887">
    <property type="term" value="F:ATP hydrolysis activity"/>
    <property type="evidence" value="ECO:0007669"/>
    <property type="project" value="InterPro"/>
</dbReference>
<dbReference type="InterPro" id="IPR001650">
    <property type="entry name" value="Helicase_C-like"/>
</dbReference>
<keyword evidence="3 12" id="KW-0963">Cytoplasm</keyword>
<evidence type="ECO:0000259" key="15">
    <source>
        <dbReference type="PROSITE" id="PS50151"/>
    </source>
</evidence>
<dbReference type="PROSITE" id="PS50151">
    <property type="entry name" value="UVR"/>
    <property type="match status" value="1"/>
</dbReference>
<dbReference type="GO" id="GO:0006289">
    <property type="term" value="P:nucleotide-excision repair"/>
    <property type="evidence" value="ECO:0007669"/>
    <property type="project" value="UniProtKB-UniRule"/>
</dbReference>
<evidence type="ECO:0000259" key="16">
    <source>
        <dbReference type="PROSITE" id="PS51192"/>
    </source>
</evidence>
<keyword evidence="8 12" id="KW-0267">Excision nuclease</keyword>
<feature type="domain" description="Helicase ATP-binding" evidence="16">
    <location>
        <begin position="28"/>
        <end position="185"/>
    </location>
</feature>
<dbReference type="OrthoDB" id="9806651at2"/>
<evidence type="ECO:0000256" key="9">
    <source>
        <dbReference type="ARBA" id="ARBA00023204"/>
    </source>
</evidence>
<dbReference type="GO" id="GO:0005737">
    <property type="term" value="C:cytoplasm"/>
    <property type="evidence" value="ECO:0007669"/>
    <property type="project" value="UniProtKB-SubCell"/>
</dbReference>
<dbReference type="STRING" id="1121476.SAMN02745751_01384"/>
<dbReference type="InterPro" id="IPR024759">
    <property type="entry name" value="UvrB_YAD/RRR_dom"/>
</dbReference>
<dbReference type="EMBL" id="FQZL01000008">
    <property type="protein sequence ID" value="SHI93778.1"/>
    <property type="molecule type" value="Genomic_DNA"/>
</dbReference>
<dbReference type="PROSITE" id="PS51192">
    <property type="entry name" value="HELICASE_ATP_BIND_1"/>
    <property type="match status" value="1"/>
</dbReference>
<dbReference type="Proteomes" id="UP000184052">
    <property type="component" value="Unassembled WGS sequence"/>
</dbReference>
<evidence type="ECO:0000256" key="11">
    <source>
        <dbReference type="ARBA" id="ARBA00029504"/>
    </source>
</evidence>
<dbReference type="SMART" id="SM00490">
    <property type="entry name" value="HELICc"/>
    <property type="match status" value="1"/>
</dbReference>
<comment type="similarity">
    <text evidence="2 12 13">Belongs to the UvrB family.</text>
</comment>
<dbReference type="Gene3D" id="3.40.50.300">
    <property type="entry name" value="P-loop containing nucleotide triphosphate hydrolases"/>
    <property type="match status" value="3"/>
</dbReference>
<dbReference type="GO" id="GO:0005524">
    <property type="term" value="F:ATP binding"/>
    <property type="evidence" value="ECO:0007669"/>
    <property type="project" value="UniProtKB-UniRule"/>
</dbReference>
<accession>A0A1M6F7T5</accession>
<evidence type="ECO:0000256" key="5">
    <source>
        <dbReference type="ARBA" id="ARBA00022763"/>
    </source>
</evidence>
<dbReference type="SUPFAM" id="SSF46600">
    <property type="entry name" value="C-terminal UvrC-binding domain of UvrB"/>
    <property type="match status" value="1"/>
</dbReference>
<dbReference type="CDD" id="cd18790">
    <property type="entry name" value="SF2_C_UvrB"/>
    <property type="match status" value="1"/>
</dbReference>
<dbReference type="InterPro" id="IPR014001">
    <property type="entry name" value="Helicase_ATP-bd"/>
</dbReference>
<evidence type="ECO:0000256" key="2">
    <source>
        <dbReference type="ARBA" id="ARBA00008533"/>
    </source>
</evidence>
<evidence type="ECO:0000256" key="4">
    <source>
        <dbReference type="ARBA" id="ARBA00022741"/>
    </source>
</evidence>
<evidence type="ECO:0000259" key="17">
    <source>
        <dbReference type="PROSITE" id="PS51194"/>
    </source>
</evidence>
<dbReference type="SMART" id="SM00487">
    <property type="entry name" value="DEXDc"/>
    <property type="match status" value="1"/>
</dbReference>
<dbReference type="InterPro" id="IPR027417">
    <property type="entry name" value="P-loop_NTPase"/>
</dbReference>
<dbReference type="GO" id="GO:0009381">
    <property type="term" value="F:excinuclease ABC activity"/>
    <property type="evidence" value="ECO:0007669"/>
    <property type="project" value="UniProtKB-UniRule"/>
</dbReference>
<dbReference type="HAMAP" id="MF_00204">
    <property type="entry name" value="UvrB"/>
    <property type="match status" value="1"/>
</dbReference>
<keyword evidence="9 12" id="KW-0234">DNA repair</keyword>
<evidence type="ECO:0000256" key="7">
    <source>
        <dbReference type="ARBA" id="ARBA00022840"/>
    </source>
</evidence>
<dbReference type="Pfam" id="PF17757">
    <property type="entry name" value="UvrB_inter"/>
    <property type="match status" value="1"/>
</dbReference>
<dbReference type="GO" id="GO:0009432">
    <property type="term" value="P:SOS response"/>
    <property type="evidence" value="ECO:0007669"/>
    <property type="project" value="UniProtKB-UniRule"/>
</dbReference>
<evidence type="ECO:0000256" key="8">
    <source>
        <dbReference type="ARBA" id="ARBA00022881"/>
    </source>
</evidence>
<dbReference type="PROSITE" id="PS51194">
    <property type="entry name" value="HELICASE_CTER"/>
    <property type="match status" value="1"/>
</dbReference>
<keyword evidence="4 12" id="KW-0547">Nucleotide-binding</keyword>
<dbReference type="InterPro" id="IPR006935">
    <property type="entry name" value="Helicase/UvrB_N"/>
</dbReference>
<evidence type="ECO:0000256" key="1">
    <source>
        <dbReference type="ARBA" id="ARBA00004496"/>
    </source>
</evidence>
<dbReference type="NCBIfam" id="NF003673">
    <property type="entry name" value="PRK05298.1"/>
    <property type="match status" value="1"/>
</dbReference>
<dbReference type="PANTHER" id="PTHR24029:SF0">
    <property type="entry name" value="UVRABC SYSTEM PROTEIN B"/>
    <property type="match status" value="1"/>
</dbReference>
<evidence type="ECO:0000313" key="19">
    <source>
        <dbReference type="Proteomes" id="UP000184052"/>
    </source>
</evidence>
<keyword evidence="14" id="KW-0175">Coiled coil</keyword>
<feature type="domain" description="UVR" evidence="15">
    <location>
        <begin position="626"/>
        <end position="661"/>
    </location>
</feature>
<keyword evidence="12 13" id="KW-0742">SOS response</keyword>
<dbReference type="Pfam" id="PF12344">
    <property type="entry name" value="UvrB"/>
    <property type="match status" value="1"/>
</dbReference>
<dbReference type="RefSeq" id="WP_073048853.1">
    <property type="nucleotide sequence ID" value="NZ_FQZL01000008.1"/>
</dbReference>
<dbReference type="InterPro" id="IPR036876">
    <property type="entry name" value="UVR_dom_sf"/>
</dbReference>
<feature type="binding site" evidence="12">
    <location>
        <begin position="41"/>
        <end position="48"/>
    </location>
    <ligand>
        <name>ATP</name>
        <dbReference type="ChEBI" id="CHEBI:30616"/>
    </ligand>
</feature>
<evidence type="ECO:0000256" key="3">
    <source>
        <dbReference type="ARBA" id="ARBA00022490"/>
    </source>
</evidence>
<dbReference type="InterPro" id="IPR001943">
    <property type="entry name" value="UVR_dom"/>
</dbReference>
<keyword evidence="7 12" id="KW-0067">ATP-binding</keyword>
<dbReference type="AlphaFoldDB" id="A0A1M6F7T5"/>
<dbReference type="CDD" id="cd17916">
    <property type="entry name" value="DEXHc_UvrB"/>
    <property type="match status" value="1"/>
</dbReference>
<protein>
    <recommendedName>
        <fullName evidence="11 12">UvrABC system protein B</fullName>
        <shortName evidence="12">Protein UvrB</shortName>
    </recommendedName>
    <alternativeName>
        <fullName evidence="12">Excinuclease ABC subunit B</fullName>
    </alternativeName>
</protein>
<dbReference type="Pfam" id="PF00271">
    <property type="entry name" value="Helicase_C"/>
    <property type="match status" value="1"/>
</dbReference>
<dbReference type="SUPFAM" id="SSF52540">
    <property type="entry name" value="P-loop containing nucleoside triphosphate hydrolases"/>
    <property type="match status" value="2"/>
</dbReference>
<sequence length="666" mass="76276">MEKTGTFKIKSEYKPTGDQPQAVEKLANGIMGNKKFQTLLGVTGSGKTFTMANIIEKVQRPTLVIAHNKTLAAQLCSELKEYFPDNAVEYFVSYYDYYQPEAYVPSSDTYIEKDSSVNDEIDKLRHSATAALFERRDVIIVASVSCIYGLGSPVDYEDLVISLRPGMVRDRDDIITKLIEIQYKRNDINFTRGTFRVRGDVLEIFPASSSEEAVRIEFFGDEVERITEVNSVTGEILGRRKHISIYPASHYATTEENIQRAVGSIGEELVVRLKEFRDENKLVEAQRLEQRTKYDIEMLREMGFCSGIENYSRHINNLPPGTRPYTLIDYFPDDFLMIIDESHVTVPQVRGMFNGDRARKQTLVDFGFRLPSALDNRPLQFSEFENKINTVVFVSATPGPYEYEHSENTAEQIIRPTGLIDPEITVKPVDGQIDDLINEIRKTVEKDQRVLVTTLTKRMSEDLTFYFKDVGINVRYLHSDIDTIERMEILRDLRLGKFDVLIGINLLREGLDLPEVSLVAILDADKEGLFRSETSLIQTIGRAARNIDGRVIMYADSITRSMDRAISETNRRRRIQEEYNKEHGITPQSIVKNVREVIEATTAAEEEEEYIVDGKPVEIHSEKDLLKLIDKLNEEMMEAARNLEFEKAATIRDEIKKMKKLSKIMM</sequence>
<dbReference type="NCBIfam" id="TIGR00631">
    <property type="entry name" value="uvrb"/>
    <property type="match status" value="1"/>
</dbReference>
<dbReference type="GO" id="GO:0009380">
    <property type="term" value="C:excinuclease repair complex"/>
    <property type="evidence" value="ECO:0007669"/>
    <property type="project" value="InterPro"/>
</dbReference>
<organism evidence="18 19">
    <name type="scientific">Dethiosulfatibacter aminovorans DSM 17477</name>
    <dbReference type="NCBI Taxonomy" id="1121476"/>
    <lineage>
        <taxon>Bacteria</taxon>
        <taxon>Bacillati</taxon>
        <taxon>Bacillota</taxon>
        <taxon>Tissierellia</taxon>
        <taxon>Dethiosulfatibacter</taxon>
    </lineage>
</organism>
<comment type="function">
    <text evidence="12">The UvrABC repair system catalyzes the recognition and processing of DNA lesions. A damage recognition complex composed of 2 UvrA and 2 UvrB subunits scans DNA for abnormalities. Upon binding of the UvrA(2)B(2) complex to a putative damaged site, the DNA wraps around one UvrB monomer. DNA wrap is dependent on ATP binding by UvrB and probably causes local melting of the DNA helix, facilitating insertion of UvrB beta-hairpin between the DNA strands. Then UvrB probes one DNA strand for the presence of a lesion. If a lesion is found the UvrA subunits dissociate and the UvrB-DNA preincision complex is formed. This complex is subsequently bound by UvrC and the second UvrB is released. If no lesion is found, the DNA wraps around the other UvrB subunit that will check the other stand for damage.</text>
</comment>
<feature type="short sequence motif" description="Beta-hairpin" evidence="12">
    <location>
        <begin position="94"/>
        <end position="117"/>
    </location>
</feature>
<comment type="subcellular location">
    <subcellularLocation>
        <location evidence="1 12 13">Cytoplasm</location>
    </subcellularLocation>
</comment>
<comment type="subunit">
    <text evidence="10 12 13">Forms a heterotetramer with UvrA during the search for lesions. Interacts with UvrC in an incision complex.</text>
</comment>
<keyword evidence="19" id="KW-1185">Reference proteome</keyword>
<evidence type="ECO:0000256" key="10">
    <source>
        <dbReference type="ARBA" id="ARBA00026033"/>
    </source>
</evidence>
<dbReference type="Pfam" id="PF04851">
    <property type="entry name" value="ResIII"/>
    <property type="match status" value="1"/>
</dbReference>
<keyword evidence="5 12" id="KW-0227">DNA damage</keyword>
<feature type="domain" description="Helicase C-terminal" evidence="17">
    <location>
        <begin position="432"/>
        <end position="598"/>
    </location>
</feature>